<dbReference type="HOGENOM" id="CLU_108399_0_0_4"/>
<reference evidence="5 6" key="1">
    <citation type="submission" date="2008-03" db="EMBL/GenBank/DDBJ databases">
        <title>Complete sequence of Leptothrix cholodnii SP-6.</title>
        <authorList>
            <consortium name="US DOE Joint Genome Institute"/>
            <person name="Copeland A."/>
            <person name="Lucas S."/>
            <person name="Lapidus A."/>
            <person name="Glavina del Rio T."/>
            <person name="Dalin E."/>
            <person name="Tice H."/>
            <person name="Bruce D."/>
            <person name="Goodwin L."/>
            <person name="Pitluck S."/>
            <person name="Chertkov O."/>
            <person name="Brettin T."/>
            <person name="Detter J.C."/>
            <person name="Han C."/>
            <person name="Kuske C.R."/>
            <person name="Schmutz J."/>
            <person name="Larimer F."/>
            <person name="Land M."/>
            <person name="Hauser L."/>
            <person name="Kyrpides N."/>
            <person name="Lykidis A."/>
            <person name="Emerson D."/>
            <person name="Richardson P."/>
        </authorList>
    </citation>
    <scope>NUCLEOTIDE SEQUENCE [LARGE SCALE GENOMIC DNA]</scope>
    <source>
        <strain evidence="6">ATCC 51168 / LMG 8142 / SP-6</strain>
    </source>
</reference>
<dbReference type="InterPro" id="IPR051257">
    <property type="entry name" value="Diverse_CBS-Domain"/>
</dbReference>
<dbReference type="KEGG" id="lch:Lcho_3486"/>
<sequence length="221" mass="23506">MFYVHGIGGRMYAATLEQLRQVAPTTAVARPRRIATLGREPDDAPDRPQSPLSTPADTGHRAALAAYADAGQALQPRQSLRCVADVMSRRVLSVAADASVLQAWQQLAREGIGQAPVLDTDARLVGLLLRAELMRGDSLERAATDPPAWRAWLAQPVRAVMWTPVPAASPDTDLRRLAAALLGTGLPGLPVSDAQGGLIGFVSRSDILRAVTADPPLDLWG</sequence>
<evidence type="ECO:0000256" key="1">
    <source>
        <dbReference type="ARBA" id="ARBA00023122"/>
    </source>
</evidence>
<dbReference type="SUPFAM" id="SSF54631">
    <property type="entry name" value="CBS-domain pair"/>
    <property type="match status" value="1"/>
</dbReference>
<dbReference type="InterPro" id="IPR000644">
    <property type="entry name" value="CBS_dom"/>
</dbReference>
<dbReference type="PROSITE" id="PS51371">
    <property type="entry name" value="CBS"/>
    <property type="match status" value="2"/>
</dbReference>
<dbReference type="EMBL" id="CP001013">
    <property type="protein sequence ID" value="ACB35740.1"/>
    <property type="molecule type" value="Genomic_DNA"/>
</dbReference>
<keyword evidence="6" id="KW-1185">Reference proteome</keyword>
<feature type="domain" description="CBS" evidence="4">
    <location>
        <begin position="161"/>
        <end position="219"/>
    </location>
</feature>
<dbReference type="Pfam" id="PF00571">
    <property type="entry name" value="CBS"/>
    <property type="match status" value="2"/>
</dbReference>
<keyword evidence="1 2" id="KW-0129">CBS domain</keyword>
<evidence type="ECO:0000256" key="2">
    <source>
        <dbReference type="PROSITE-ProRule" id="PRU00703"/>
    </source>
</evidence>
<proteinExistence type="predicted"/>
<dbReference type="OrthoDB" id="9811720at2"/>
<dbReference type="eggNOG" id="COG0517">
    <property type="taxonomic scope" value="Bacteria"/>
</dbReference>
<evidence type="ECO:0000259" key="4">
    <source>
        <dbReference type="PROSITE" id="PS51371"/>
    </source>
</evidence>
<dbReference type="Gene3D" id="3.10.580.10">
    <property type="entry name" value="CBS-domain"/>
    <property type="match status" value="1"/>
</dbReference>
<dbReference type="PANTHER" id="PTHR43080:SF26">
    <property type="entry name" value="REGULATORY PROTEIN"/>
    <property type="match status" value="1"/>
</dbReference>
<dbReference type="PANTHER" id="PTHR43080">
    <property type="entry name" value="CBS DOMAIN-CONTAINING PROTEIN CBSX3, MITOCHONDRIAL"/>
    <property type="match status" value="1"/>
</dbReference>
<evidence type="ECO:0000256" key="3">
    <source>
        <dbReference type="SAM" id="MobiDB-lite"/>
    </source>
</evidence>
<dbReference type="STRING" id="395495.Lcho_3486"/>
<protein>
    <submittedName>
        <fullName evidence="5">CBS domain containing membrane protein</fullName>
    </submittedName>
</protein>
<dbReference type="AlphaFoldDB" id="B1Y3N7"/>
<feature type="region of interest" description="Disordered" evidence="3">
    <location>
        <begin position="30"/>
        <end position="58"/>
    </location>
</feature>
<dbReference type="Proteomes" id="UP000001693">
    <property type="component" value="Chromosome"/>
</dbReference>
<dbReference type="SMART" id="SM00116">
    <property type="entry name" value="CBS"/>
    <property type="match status" value="2"/>
</dbReference>
<organism evidence="5 6">
    <name type="scientific">Leptothrix cholodnii (strain ATCC 51168 / LMG 8142 / SP-6)</name>
    <name type="common">Leptothrix discophora (strain SP-6)</name>
    <dbReference type="NCBI Taxonomy" id="395495"/>
    <lineage>
        <taxon>Bacteria</taxon>
        <taxon>Pseudomonadati</taxon>
        <taxon>Pseudomonadota</taxon>
        <taxon>Betaproteobacteria</taxon>
        <taxon>Burkholderiales</taxon>
        <taxon>Sphaerotilaceae</taxon>
        <taxon>Leptothrix</taxon>
    </lineage>
</organism>
<evidence type="ECO:0000313" key="6">
    <source>
        <dbReference type="Proteomes" id="UP000001693"/>
    </source>
</evidence>
<name>B1Y3N7_LEPCP</name>
<dbReference type="RefSeq" id="WP_012348487.1">
    <property type="nucleotide sequence ID" value="NC_010524.1"/>
</dbReference>
<evidence type="ECO:0000313" key="5">
    <source>
        <dbReference type="EMBL" id="ACB35740.1"/>
    </source>
</evidence>
<accession>B1Y3N7</accession>
<feature type="domain" description="CBS" evidence="4">
    <location>
        <begin position="87"/>
        <end position="144"/>
    </location>
</feature>
<dbReference type="InterPro" id="IPR046342">
    <property type="entry name" value="CBS_dom_sf"/>
</dbReference>
<gene>
    <name evidence="5" type="ordered locus">Lcho_3486</name>
</gene>